<dbReference type="KEGG" id="cyj:Cyan7822_4146"/>
<dbReference type="Proteomes" id="UP000008206">
    <property type="component" value="Chromosome"/>
</dbReference>
<gene>
    <name evidence="3" type="ordered locus">Cyan7822_4146</name>
</gene>
<sequence length="245" mass="27409">MLNHLKVCGGAALTLFLSALVIAPTEAKPVSEVNMGVSYPIAELDNDQSIQRVYYPVGIVRTIEGNTVTLQLANGETRIYQVSPNDMQTWKLYTGSYVLVDNNNNKILDTVYKGEIKSIVGTVVTVKLDNGDLQKYGVDRRGLGAMNLIEGQDLYVTKSQILALAPEPDVNREVYFINNIRPVDTYQDTQVQQTQTPNPIVENNQSQNTDMNQPGMYQDQQRNSSDTQTYPQDTQSQDQPVRGMW</sequence>
<organism evidence="3 4">
    <name type="scientific">Gloeothece verrucosa (strain PCC 7822)</name>
    <name type="common">Cyanothece sp. (strain PCC 7822)</name>
    <dbReference type="NCBI Taxonomy" id="497965"/>
    <lineage>
        <taxon>Bacteria</taxon>
        <taxon>Bacillati</taxon>
        <taxon>Cyanobacteriota</taxon>
        <taxon>Cyanophyceae</taxon>
        <taxon>Oscillatoriophycideae</taxon>
        <taxon>Chroococcales</taxon>
        <taxon>Aphanothecaceae</taxon>
        <taxon>Gloeothece</taxon>
        <taxon>Gloeothece verrucosa</taxon>
    </lineage>
</organism>
<reference evidence="4" key="1">
    <citation type="journal article" date="2011" name="MBio">
        <title>Novel metabolic attributes of the genus Cyanothece, comprising a group of unicellular nitrogen-fixing Cyanobacteria.</title>
        <authorList>
            <person name="Bandyopadhyay A."/>
            <person name="Elvitigala T."/>
            <person name="Welsh E."/>
            <person name="Stockel J."/>
            <person name="Liberton M."/>
            <person name="Min H."/>
            <person name="Sherman L.A."/>
            <person name="Pakrasi H.B."/>
        </authorList>
    </citation>
    <scope>NUCLEOTIDE SEQUENCE [LARGE SCALE GENOMIC DNA]</scope>
    <source>
        <strain evidence="4">PCC 7822</strain>
    </source>
</reference>
<keyword evidence="4" id="KW-1185">Reference proteome</keyword>
<feature type="signal peptide" evidence="2">
    <location>
        <begin position="1"/>
        <end position="27"/>
    </location>
</feature>
<feature type="region of interest" description="Disordered" evidence="1">
    <location>
        <begin position="188"/>
        <end position="245"/>
    </location>
</feature>
<dbReference type="EMBL" id="CP002198">
    <property type="protein sequence ID" value="ADN16064.1"/>
    <property type="molecule type" value="Genomic_DNA"/>
</dbReference>
<evidence type="ECO:0000313" key="4">
    <source>
        <dbReference type="Proteomes" id="UP000008206"/>
    </source>
</evidence>
<accession>E0U7X7</accession>
<dbReference type="AlphaFoldDB" id="E0U7X7"/>
<evidence type="ECO:0000256" key="2">
    <source>
        <dbReference type="SAM" id="SignalP"/>
    </source>
</evidence>
<feature type="compositionally biased region" description="Polar residues" evidence="1">
    <location>
        <begin position="218"/>
        <end position="239"/>
    </location>
</feature>
<name>E0U7X7_GLOV7</name>
<proteinExistence type="predicted"/>
<feature type="chain" id="PRO_5003141170" evidence="2">
    <location>
        <begin position="28"/>
        <end position="245"/>
    </location>
</feature>
<dbReference type="eggNOG" id="ENOG5030QNQ">
    <property type="taxonomic scope" value="Bacteria"/>
</dbReference>
<feature type="compositionally biased region" description="Polar residues" evidence="1">
    <location>
        <begin position="197"/>
        <end position="212"/>
    </location>
</feature>
<evidence type="ECO:0000313" key="3">
    <source>
        <dbReference type="EMBL" id="ADN16064.1"/>
    </source>
</evidence>
<dbReference type="RefSeq" id="WP_013324130.1">
    <property type="nucleotide sequence ID" value="NC_014501.1"/>
</dbReference>
<evidence type="ECO:0000256" key="1">
    <source>
        <dbReference type="SAM" id="MobiDB-lite"/>
    </source>
</evidence>
<protein>
    <submittedName>
        <fullName evidence="3">Uncharacterized protein</fullName>
    </submittedName>
</protein>
<dbReference type="OrthoDB" id="9836647at2"/>
<dbReference type="HOGENOM" id="CLU_1132133_0_0_3"/>
<keyword evidence="2" id="KW-0732">Signal</keyword>